<reference evidence="3 4" key="1">
    <citation type="submission" date="2019-03" db="EMBL/GenBank/DDBJ databases">
        <title>Single cell metagenomics reveals metabolic interactions within the superorganism composed of flagellate Streblomastix strix and complex community of Bacteroidetes bacteria on its surface.</title>
        <authorList>
            <person name="Treitli S.C."/>
            <person name="Kolisko M."/>
            <person name="Husnik F."/>
            <person name="Keeling P."/>
            <person name="Hampl V."/>
        </authorList>
    </citation>
    <scope>NUCLEOTIDE SEQUENCE [LARGE SCALE GENOMIC DNA]</scope>
    <source>
        <strain evidence="3">ST1C</strain>
    </source>
</reference>
<keyword evidence="2" id="KW-0677">Repeat</keyword>
<dbReference type="Gene3D" id="3.80.10.10">
    <property type="entry name" value="Ribonuclease Inhibitor"/>
    <property type="match status" value="2"/>
</dbReference>
<dbReference type="GO" id="GO:0005737">
    <property type="term" value="C:cytoplasm"/>
    <property type="evidence" value="ECO:0007669"/>
    <property type="project" value="TreeGrafter"/>
</dbReference>
<dbReference type="InterPro" id="IPR032675">
    <property type="entry name" value="LRR_dom_sf"/>
</dbReference>
<dbReference type="SUPFAM" id="SSF52058">
    <property type="entry name" value="L domain-like"/>
    <property type="match status" value="1"/>
</dbReference>
<feature type="non-terminal residue" evidence="3">
    <location>
        <position position="282"/>
    </location>
</feature>
<keyword evidence="1" id="KW-0433">Leucine-rich repeat</keyword>
<dbReference type="PANTHER" id="PTHR48051">
    <property type="match status" value="1"/>
</dbReference>
<evidence type="ECO:0000313" key="4">
    <source>
        <dbReference type="Proteomes" id="UP000324800"/>
    </source>
</evidence>
<name>A0A5J4TJ99_9EUKA</name>
<protein>
    <submittedName>
        <fullName evidence="3">Uncharacterized protein</fullName>
    </submittedName>
</protein>
<organism evidence="3 4">
    <name type="scientific">Streblomastix strix</name>
    <dbReference type="NCBI Taxonomy" id="222440"/>
    <lineage>
        <taxon>Eukaryota</taxon>
        <taxon>Metamonada</taxon>
        <taxon>Preaxostyla</taxon>
        <taxon>Oxymonadida</taxon>
        <taxon>Streblomastigidae</taxon>
        <taxon>Streblomastix</taxon>
    </lineage>
</organism>
<dbReference type="SMART" id="SM00369">
    <property type="entry name" value="LRR_TYP"/>
    <property type="match status" value="4"/>
</dbReference>
<dbReference type="InterPro" id="IPR003591">
    <property type="entry name" value="Leu-rich_rpt_typical-subtyp"/>
</dbReference>
<sequence>MNLIEQIPHIILANITELLLQGNKLTRVPHDIGILYPKLSELYIQRNKLQTVPEISSQSLTKLDVEGNNIDKICYKIDGDKLVQLSLMLNEIKNVEFVEGTRLSKLESLDVRMNRVEEFTEKTFEFIHNIRTLLMTHNKMSIYPQNIKDLLPNLKVLWSGENRLVEIPSTIGEIKGMLNMYVSTNHIVRCPNLLNMSEAFRVNVSDNLLTDMPRLSKDVLLFMIDKNRIISLTDLPPGSRMQTFSARFNSITEIPSSLCRPGLINLILTGNKLRRINEQLRY</sequence>
<gene>
    <name evidence="3" type="ORF">EZS28_046551</name>
</gene>
<evidence type="ECO:0000313" key="3">
    <source>
        <dbReference type="EMBL" id="KAA6357922.1"/>
    </source>
</evidence>
<evidence type="ECO:0000256" key="1">
    <source>
        <dbReference type="ARBA" id="ARBA00022614"/>
    </source>
</evidence>
<evidence type="ECO:0000256" key="2">
    <source>
        <dbReference type="ARBA" id="ARBA00022737"/>
    </source>
</evidence>
<dbReference type="Proteomes" id="UP000324800">
    <property type="component" value="Unassembled WGS sequence"/>
</dbReference>
<dbReference type="AlphaFoldDB" id="A0A5J4TJ99"/>
<dbReference type="OrthoDB" id="676979at2759"/>
<dbReference type="PANTHER" id="PTHR48051:SF1">
    <property type="entry name" value="RAS SUPPRESSOR PROTEIN 1"/>
    <property type="match status" value="1"/>
</dbReference>
<dbReference type="EMBL" id="SNRW01030648">
    <property type="protein sequence ID" value="KAA6357922.1"/>
    <property type="molecule type" value="Genomic_DNA"/>
</dbReference>
<accession>A0A5J4TJ99</accession>
<proteinExistence type="predicted"/>
<dbReference type="InterPro" id="IPR050216">
    <property type="entry name" value="LRR_domain-containing"/>
</dbReference>
<comment type="caution">
    <text evidence="3">The sequence shown here is derived from an EMBL/GenBank/DDBJ whole genome shotgun (WGS) entry which is preliminary data.</text>
</comment>